<organism evidence="3 4">
    <name type="scientific">Pseudoxanthomonas suwonensis (strain 11-1)</name>
    <dbReference type="NCBI Taxonomy" id="743721"/>
    <lineage>
        <taxon>Bacteria</taxon>
        <taxon>Pseudomonadati</taxon>
        <taxon>Pseudomonadota</taxon>
        <taxon>Gammaproteobacteria</taxon>
        <taxon>Lysobacterales</taxon>
        <taxon>Lysobacteraceae</taxon>
        <taxon>Pseudoxanthomonas</taxon>
    </lineage>
</organism>
<dbReference type="EMBL" id="CP002446">
    <property type="protein sequence ID" value="ADV26854.1"/>
    <property type="molecule type" value="Genomic_DNA"/>
</dbReference>
<keyword evidence="2" id="KW-0732">Signal</keyword>
<evidence type="ECO:0000256" key="2">
    <source>
        <dbReference type="SAM" id="SignalP"/>
    </source>
</evidence>
<protein>
    <recommendedName>
        <fullName evidence="5">Lipoprotein</fullName>
    </recommendedName>
</protein>
<feature type="chain" id="PRO_5003215016" description="Lipoprotein" evidence="2">
    <location>
        <begin position="24"/>
        <end position="82"/>
    </location>
</feature>
<dbReference type="RefSeq" id="WP_013534684.1">
    <property type="nucleotide sequence ID" value="NC_014924.1"/>
</dbReference>
<proteinExistence type="predicted"/>
<keyword evidence="4" id="KW-1185">Reference proteome</keyword>
<accession>E6WRQ5</accession>
<dbReference type="AlphaFoldDB" id="E6WRQ5"/>
<evidence type="ECO:0000313" key="4">
    <source>
        <dbReference type="Proteomes" id="UP000008632"/>
    </source>
</evidence>
<dbReference type="HOGENOM" id="CLU_2555780_0_0_6"/>
<dbReference type="Proteomes" id="UP000008632">
    <property type="component" value="Chromosome"/>
</dbReference>
<feature type="signal peptide" evidence="2">
    <location>
        <begin position="1"/>
        <end position="23"/>
    </location>
</feature>
<reference evidence="3 4" key="1">
    <citation type="submission" date="2011-01" db="EMBL/GenBank/DDBJ databases">
        <title>Complete sequence of Pseudoxanthomonas suwonensis 11-1.</title>
        <authorList>
            <consortium name="US DOE Joint Genome Institute"/>
            <person name="Lucas S."/>
            <person name="Copeland A."/>
            <person name="Lapidus A."/>
            <person name="Cheng J.-F."/>
            <person name="Goodwin L."/>
            <person name="Pitluck S."/>
            <person name="Teshima H."/>
            <person name="Detter J.C."/>
            <person name="Han C."/>
            <person name="Tapia R."/>
            <person name="Land M."/>
            <person name="Hauser L."/>
            <person name="Kyrpides N."/>
            <person name="Ivanova N."/>
            <person name="Ovchinnikova G."/>
            <person name="Siebers A.K."/>
            <person name="Allgaier M."/>
            <person name="Thelen M.P."/>
            <person name="Hugenholtz P."/>
            <person name="Gladden J."/>
            <person name="Woyke T."/>
        </authorList>
    </citation>
    <scope>NUCLEOTIDE SEQUENCE [LARGE SCALE GENOMIC DNA]</scope>
    <source>
        <strain evidence="4">11-1</strain>
    </source>
</reference>
<dbReference type="PROSITE" id="PS51257">
    <property type="entry name" value="PROKAR_LIPOPROTEIN"/>
    <property type="match status" value="1"/>
</dbReference>
<evidence type="ECO:0000256" key="1">
    <source>
        <dbReference type="SAM" id="MobiDB-lite"/>
    </source>
</evidence>
<dbReference type="KEGG" id="psu:Psesu_1004"/>
<evidence type="ECO:0008006" key="5">
    <source>
        <dbReference type="Google" id="ProtNLM"/>
    </source>
</evidence>
<dbReference type="OrthoDB" id="9862188at2"/>
<sequence>MSLRKTPVIAAVLSLALAGCASVQDDPLNAHADCLVGGEKGPVIPGQPTSGRDRRCNPEQEAVLWSSEKKGDMKLDLPRRGD</sequence>
<feature type="region of interest" description="Disordered" evidence="1">
    <location>
        <begin position="41"/>
        <end position="82"/>
    </location>
</feature>
<name>E6WRQ5_PSEUU</name>
<evidence type="ECO:0000313" key="3">
    <source>
        <dbReference type="EMBL" id="ADV26854.1"/>
    </source>
</evidence>
<gene>
    <name evidence="3" type="ordered locus">Psesu_1004</name>
</gene>
<feature type="compositionally biased region" description="Basic and acidic residues" evidence="1">
    <location>
        <begin position="67"/>
        <end position="82"/>
    </location>
</feature>